<keyword evidence="3" id="KW-1185">Reference proteome</keyword>
<name>A0A172RX49_9ACTN</name>
<feature type="transmembrane region" description="Helical" evidence="1">
    <location>
        <begin position="153"/>
        <end position="172"/>
    </location>
</feature>
<dbReference type="STRING" id="79604.AAY81_03090"/>
<dbReference type="AlphaFoldDB" id="A0A172RX49"/>
<gene>
    <name evidence="2" type="ORF">SAMN02910314_00698</name>
</gene>
<reference evidence="3" key="1">
    <citation type="submission" date="2016-10" db="EMBL/GenBank/DDBJ databases">
        <authorList>
            <person name="Varghese N."/>
        </authorList>
    </citation>
    <scope>NUCLEOTIDE SEQUENCE [LARGE SCALE GENOMIC DNA]</scope>
    <source>
        <strain evidence="3">DSM 21843</strain>
    </source>
</reference>
<proteinExistence type="predicted"/>
<dbReference type="Proteomes" id="UP000182975">
    <property type="component" value="Unassembled WGS sequence"/>
</dbReference>
<evidence type="ECO:0008006" key="4">
    <source>
        <dbReference type="Google" id="ProtNLM"/>
    </source>
</evidence>
<accession>A0A172RX49</accession>
<keyword evidence="1" id="KW-1133">Transmembrane helix</keyword>
<keyword evidence="1" id="KW-0812">Transmembrane</keyword>
<organism evidence="2 3">
    <name type="scientific">Denitrobacterium detoxificans</name>
    <dbReference type="NCBI Taxonomy" id="79604"/>
    <lineage>
        <taxon>Bacteria</taxon>
        <taxon>Bacillati</taxon>
        <taxon>Actinomycetota</taxon>
        <taxon>Coriobacteriia</taxon>
        <taxon>Eggerthellales</taxon>
        <taxon>Eggerthellaceae</taxon>
        <taxon>Denitrobacterium</taxon>
    </lineage>
</organism>
<keyword evidence="1" id="KW-0472">Membrane</keyword>
<sequence length="178" mass="18717">MESKNLDAIQTIAKICRVVSIIVFACCLAGGILCVVGMACVGTPDLITVNGVTVHSIVDLSADVNLGVVYASLLTGLVFCIAGCVLGKLAKRYFDHELAAGTPFTFEGANEIMRLGIFTAVIPLGAQIIAHVGCSAMARYFEGVTCPSVEVSTSFMFGVALIVMSVIFRYGAELRVQS</sequence>
<feature type="transmembrane region" description="Helical" evidence="1">
    <location>
        <begin position="64"/>
        <end position="86"/>
    </location>
</feature>
<dbReference type="EMBL" id="FOEC01000003">
    <property type="protein sequence ID" value="SEO62511.1"/>
    <property type="molecule type" value="Genomic_DNA"/>
</dbReference>
<dbReference type="OrthoDB" id="2038151at2"/>
<evidence type="ECO:0000313" key="3">
    <source>
        <dbReference type="Proteomes" id="UP000182975"/>
    </source>
</evidence>
<evidence type="ECO:0000256" key="1">
    <source>
        <dbReference type="SAM" id="Phobius"/>
    </source>
</evidence>
<feature type="transmembrane region" description="Helical" evidence="1">
    <location>
        <begin position="21"/>
        <end position="44"/>
    </location>
</feature>
<dbReference type="KEGG" id="ddt:AAY81_03090"/>
<protein>
    <recommendedName>
        <fullName evidence="4">DUF2975 domain-containing protein</fullName>
    </recommendedName>
</protein>
<feature type="transmembrane region" description="Helical" evidence="1">
    <location>
        <begin position="115"/>
        <end position="141"/>
    </location>
</feature>
<dbReference type="RefSeq" id="WP_066661239.1">
    <property type="nucleotide sequence ID" value="NZ_CP011402.1"/>
</dbReference>
<evidence type="ECO:0000313" key="2">
    <source>
        <dbReference type="EMBL" id="SEO62511.1"/>
    </source>
</evidence>